<feature type="transmembrane region" description="Helical" evidence="1">
    <location>
        <begin position="55"/>
        <end position="73"/>
    </location>
</feature>
<dbReference type="Proteomes" id="UP000536179">
    <property type="component" value="Unassembled WGS sequence"/>
</dbReference>
<evidence type="ECO:0000256" key="1">
    <source>
        <dbReference type="SAM" id="Phobius"/>
    </source>
</evidence>
<protein>
    <submittedName>
        <fullName evidence="2">Membrane-bound metal-dependent hydrolase YbcI (DUF457 family)</fullName>
    </submittedName>
</protein>
<gene>
    <name evidence="2" type="ORF">FHS27_002728</name>
</gene>
<feature type="transmembrane region" description="Helical" evidence="1">
    <location>
        <begin position="147"/>
        <end position="167"/>
    </location>
</feature>
<dbReference type="Pfam" id="PF04307">
    <property type="entry name" value="YdjM"/>
    <property type="match status" value="1"/>
</dbReference>
<evidence type="ECO:0000313" key="3">
    <source>
        <dbReference type="Proteomes" id="UP000536179"/>
    </source>
</evidence>
<evidence type="ECO:0000313" key="2">
    <source>
        <dbReference type="EMBL" id="MBB3206914.1"/>
    </source>
</evidence>
<accession>A0A7W5DZ83</accession>
<sequence length="305" mass="34005">MDILTHALMGTAIATPCMVTMPEASAALILGSVAPDLDAFSRIFGKRAFMQWHQTFTHSIGVIGPIAMIGLVTLLVDRIAGFCVLAFAVGMAFHVALDYTNTLGVKCWYPISRKRYCSEWCFFIDLPLISITLLFLCWLAWLISRGVLPHPLHACIYLAIVVGYFGFKAWTRHSLMQKIHPPLLSLIPSAWCPWLFYSFRHNPCGSTELLNANAIRGTTELADQIPGADEHWIRIAEQSEEFQIMKELSAGYKIISVQTIDDPPSQTAAILTCRDLRTRNFSTSFGSMEITVDSNATVSKVDWNV</sequence>
<dbReference type="PANTHER" id="PTHR40031:SF1">
    <property type="entry name" value="MEMBRANE-BOUND METAL-DEPENDENT HYDROLASE"/>
    <property type="match status" value="1"/>
</dbReference>
<organism evidence="2 3">
    <name type="scientific">Aporhodopirellula rubra</name>
    <dbReference type="NCBI Taxonomy" id="980271"/>
    <lineage>
        <taxon>Bacteria</taxon>
        <taxon>Pseudomonadati</taxon>
        <taxon>Planctomycetota</taxon>
        <taxon>Planctomycetia</taxon>
        <taxon>Pirellulales</taxon>
        <taxon>Pirellulaceae</taxon>
        <taxon>Aporhodopirellula</taxon>
    </lineage>
</organism>
<dbReference type="PANTHER" id="PTHR40031">
    <property type="entry name" value="HYPOTHETICAL MEMBRANE SPANNING PROTEIN"/>
    <property type="match status" value="1"/>
</dbReference>
<feature type="transmembrane region" description="Helical" evidence="1">
    <location>
        <begin position="79"/>
        <end position="99"/>
    </location>
</feature>
<dbReference type="GO" id="GO:0016787">
    <property type="term" value="F:hydrolase activity"/>
    <property type="evidence" value="ECO:0007669"/>
    <property type="project" value="UniProtKB-KW"/>
</dbReference>
<keyword evidence="1" id="KW-0472">Membrane</keyword>
<dbReference type="RefSeq" id="WP_184305332.1">
    <property type="nucleotide sequence ID" value="NZ_JACHXU010000008.1"/>
</dbReference>
<dbReference type="InterPro" id="IPR007404">
    <property type="entry name" value="YdjM-like"/>
</dbReference>
<reference evidence="2 3" key="1">
    <citation type="submission" date="2020-08" db="EMBL/GenBank/DDBJ databases">
        <title>Genomic Encyclopedia of Type Strains, Phase III (KMG-III): the genomes of soil and plant-associated and newly described type strains.</title>
        <authorList>
            <person name="Whitman W."/>
        </authorList>
    </citation>
    <scope>NUCLEOTIDE SEQUENCE [LARGE SCALE GENOMIC DNA]</scope>
    <source>
        <strain evidence="2 3">CECT 8075</strain>
    </source>
</reference>
<dbReference type="InterPro" id="IPR053170">
    <property type="entry name" value="Transcription_regulator"/>
</dbReference>
<name>A0A7W5DZ83_9BACT</name>
<keyword evidence="3" id="KW-1185">Reference proteome</keyword>
<dbReference type="AlphaFoldDB" id="A0A7W5DZ83"/>
<keyword evidence="2" id="KW-0378">Hydrolase</keyword>
<dbReference type="EMBL" id="JACHXU010000008">
    <property type="protein sequence ID" value="MBB3206914.1"/>
    <property type="molecule type" value="Genomic_DNA"/>
</dbReference>
<comment type="caution">
    <text evidence="2">The sequence shown here is derived from an EMBL/GenBank/DDBJ whole genome shotgun (WGS) entry which is preliminary data.</text>
</comment>
<keyword evidence="1" id="KW-0812">Transmembrane</keyword>
<keyword evidence="1" id="KW-1133">Transmembrane helix</keyword>
<feature type="transmembrane region" description="Helical" evidence="1">
    <location>
        <begin position="120"/>
        <end position="141"/>
    </location>
</feature>
<proteinExistence type="predicted"/>